<accession>A0A0F9I1R7</accession>
<dbReference type="CDD" id="cd01335">
    <property type="entry name" value="Radical_SAM"/>
    <property type="match status" value="1"/>
</dbReference>
<keyword evidence="3" id="KW-0411">Iron-sulfur</keyword>
<dbReference type="SUPFAM" id="SSF102114">
    <property type="entry name" value="Radical SAM enzymes"/>
    <property type="match status" value="1"/>
</dbReference>
<dbReference type="Gene3D" id="3.80.30.30">
    <property type="match status" value="1"/>
</dbReference>
<dbReference type="SFLD" id="SFLDG01084">
    <property type="entry name" value="Uncharacterised_Radical_SAM_Su"/>
    <property type="match status" value="1"/>
</dbReference>
<dbReference type="EMBL" id="LAZR01013525">
    <property type="protein sequence ID" value="KKM21551.1"/>
    <property type="molecule type" value="Genomic_DNA"/>
</dbReference>
<dbReference type="InterPro" id="IPR040086">
    <property type="entry name" value="MJ0683-like"/>
</dbReference>
<dbReference type="AlphaFoldDB" id="A0A0F9I1R7"/>
<evidence type="ECO:0000256" key="3">
    <source>
        <dbReference type="ARBA" id="ARBA00023014"/>
    </source>
</evidence>
<protein>
    <recommendedName>
        <fullName evidence="4">Radical SAM core domain-containing protein</fullName>
    </recommendedName>
</protein>
<name>A0A0F9I1R7_9ZZZZ</name>
<organism evidence="5">
    <name type="scientific">marine sediment metagenome</name>
    <dbReference type="NCBI Taxonomy" id="412755"/>
    <lineage>
        <taxon>unclassified sequences</taxon>
        <taxon>metagenomes</taxon>
        <taxon>ecological metagenomes</taxon>
    </lineage>
</organism>
<sequence>MSQIIYETRGRAREYNELAVNLYRGCDHHCIYCWAPAATFATREKFGNPEPRKDILSKLANDAEAIRGEERPILMCFSCDPFQELDVKEQLTRGAIEILKSNGLRVSILTKGGSRAQRDFDLLESDDAFGTTLTLLDEDKSRKWEPQAASPSDRIDTIIKAHSLGIPTWVSLEPVIDPQATLDIIEATHGFVDEYKIGVMNYVKMDIDWAEFARRVVALLDKLGCRYYLKKDLRQWLQKT</sequence>
<dbReference type="InterPro" id="IPR058240">
    <property type="entry name" value="rSAM_sf"/>
</dbReference>
<keyword evidence="1" id="KW-0479">Metal-binding</keyword>
<dbReference type="GO" id="GO:0046872">
    <property type="term" value="F:metal ion binding"/>
    <property type="evidence" value="ECO:0007669"/>
    <property type="project" value="UniProtKB-KW"/>
</dbReference>
<evidence type="ECO:0000256" key="2">
    <source>
        <dbReference type="ARBA" id="ARBA00023004"/>
    </source>
</evidence>
<proteinExistence type="predicted"/>
<dbReference type="SFLD" id="SFLDS00029">
    <property type="entry name" value="Radical_SAM"/>
    <property type="match status" value="1"/>
</dbReference>
<comment type="caution">
    <text evidence="5">The sequence shown here is derived from an EMBL/GenBank/DDBJ whole genome shotgun (WGS) entry which is preliminary data.</text>
</comment>
<reference evidence="5" key="1">
    <citation type="journal article" date="2015" name="Nature">
        <title>Complex archaea that bridge the gap between prokaryotes and eukaryotes.</title>
        <authorList>
            <person name="Spang A."/>
            <person name="Saw J.H."/>
            <person name="Jorgensen S.L."/>
            <person name="Zaremba-Niedzwiedzka K."/>
            <person name="Martijn J."/>
            <person name="Lind A.E."/>
            <person name="van Eijk R."/>
            <person name="Schleper C."/>
            <person name="Guy L."/>
            <person name="Ettema T.J."/>
        </authorList>
    </citation>
    <scope>NUCLEOTIDE SEQUENCE</scope>
</reference>
<gene>
    <name evidence="5" type="ORF">LCGC14_1634300</name>
</gene>
<dbReference type="Pfam" id="PF04055">
    <property type="entry name" value="Radical_SAM"/>
    <property type="match status" value="1"/>
</dbReference>
<dbReference type="GO" id="GO:0003824">
    <property type="term" value="F:catalytic activity"/>
    <property type="evidence" value="ECO:0007669"/>
    <property type="project" value="InterPro"/>
</dbReference>
<feature type="domain" description="Radical SAM core" evidence="4">
    <location>
        <begin position="20"/>
        <end position="188"/>
    </location>
</feature>
<dbReference type="PANTHER" id="PTHR43432:SF3">
    <property type="entry name" value="SLR0285 PROTEIN"/>
    <property type="match status" value="1"/>
</dbReference>
<dbReference type="InterPro" id="IPR007197">
    <property type="entry name" value="rSAM"/>
</dbReference>
<evidence type="ECO:0000259" key="4">
    <source>
        <dbReference type="Pfam" id="PF04055"/>
    </source>
</evidence>
<evidence type="ECO:0000313" key="5">
    <source>
        <dbReference type="EMBL" id="KKM21551.1"/>
    </source>
</evidence>
<keyword evidence="2" id="KW-0408">Iron</keyword>
<evidence type="ECO:0000256" key="1">
    <source>
        <dbReference type="ARBA" id="ARBA00022723"/>
    </source>
</evidence>
<dbReference type="GO" id="GO:0051536">
    <property type="term" value="F:iron-sulfur cluster binding"/>
    <property type="evidence" value="ECO:0007669"/>
    <property type="project" value="UniProtKB-KW"/>
</dbReference>
<dbReference type="PANTHER" id="PTHR43432">
    <property type="entry name" value="SLR0285 PROTEIN"/>
    <property type="match status" value="1"/>
</dbReference>